<evidence type="ECO:0000313" key="2">
    <source>
        <dbReference type="Proteomes" id="UP000231727"/>
    </source>
</evidence>
<evidence type="ECO:0000313" key="1">
    <source>
        <dbReference type="EMBL" id="PIZ46265.1"/>
    </source>
</evidence>
<dbReference type="Proteomes" id="UP000231727">
    <property type="component" value="Unassembled WGS sequence"/>
</dbReference>
<reference evidence="2" key="1">
    <citation type="submission" date="2017-09" db="EMBL/GenBank/DDBJ databases">
        <title>Depth-based differentiation of microbial function through sediment-hosted aquifers and enrichment of novel symbionts in the deep terrestrial subsurface.</title>
        <authorList>
            <person name="Probst A.J."/>
            <person name="Ladd B."/>
            <person name="Jarett J.K."/>
            <person name="Geller-Mcgrath D.E."/>
            <person name="Sieber C.M.K."/>
            <person name="Emerson J.B."/>
            <person name="Anantharaman K."/>
            <person name="Thomas B.C."/>
            <person name="Malmstrom R."/>
            <person name="Stieglmeier M."/>
            <person name="Klingl A."/>
            <person name="Woyke T."/>
            <person name="Ryan C.M."/>
            <person name="Banfield J.F."/>
        </authorList>
    </citation>
    <scope>NUCLEOTIDE SEQUENCE [LARGE SCALE GENOMIC DNA]</scope>
</reference>
<evidence type="ECO:0008006" key="3">
    <source>
        <dbReference type="Google" id="ProtNLM"/>
    </source>
</evidence>
<comment type="caution">
    <text evidence="1">The sequence shown here is derived from an EMBL/GenBank/DDBJ whole genome shotgun (WGS) entry which is preliminary data.</text>
</comment>
<organism evidence="1 2">
    <name type="scientific">Candidatus Woesebacteria bacterium CG_4_10_14_0_2_um_filter_44_9</name>
    <dbReference type="NCBI Taxonomy" id="1975055"/>
    <lineage>
        <taxon>Bacteria</taxon>
        <taxon>Candidatus Woeseibacteriota</taxon>
    </lineage>
</organism>
<sequence length="100" mass="11879">MDTKSKILDLAMNLTRIGNWAADGFADRKEKIRIFLKDTDQYFESLDKTRFPKNFAPTYTRFRNEYRLLRKDKNPKDPLAWAEKLLTWGNILTHRASLLN</sequence>
<name>A0A2M7TIN7_9BACT</name>
<dbReference type="EMBL" id="PFNN01000011">
    <property type="protein sequence ID" value="PIZ46265.1"/>
    <property type="molecule type" value="Genomic_DNA"/>
</dbReference>
<dbReference type="AlphaFoldDB" id="A0A2M7TIN7"/>
<proteinExistence type="predicted"/>
<accession>A0A2M7TIN7</accession>
<gene>
    <name evidence="1" type="ORF">COY30_00510</name>
</gene>
<protein>
    <recommendedName>
        <fullName evidence="3">HEPN domain-containing protein</fullName>
    </recommendedName>
</protein>